<reference evidence="1" key="1">
    <citation type="submission" date="2025-08" db="UniProtKB">
        <authorList>
            <consortium name="RefSeq"/>
        </authorList>
    </citation>
    <scope>IDENTIFICATION</scope>
</reference>
<evidence type="ECO:0000313" key="1">
    <source>
        <dbReference type="RefSeq" id="XP_016461600.1"/>
    </source>
</evidence>
<sequence>MRSHKGILLNQRKYTLELISELGISGAKSASSPREQKRKFTTVDYDKHVGLKGDEELIDIGGYQKLLGKLICLTITRPDICFAVQVIIQFMQHPKQSHLEAAMRVVKYIKGSPGKGILFKKGSLKEISAYCDSYWEACPNIRRLVTGYVIKLGESLISWKSKKQQTISRSSA</sequence>
<organism evidence="1">
    <name type="scientific">Nicotiana tabacum</name>
    <name type="common">Common tobacco</name>
    <dbReference type="NCBI Taxonomy" id="4097"/>
    <lineage>
        <taxon>Eukaryota</taxon>
        <taxon>Viridiplantae</taxon>
        <taxon>Streptophyta</taxon>
        <taxon>Embryophyta</taxon>
        <taxon>Tracheophyta</taxon>
        <taxon>Spermatophyta</taxon>
        <taxon>Magnoliopsida</taxon>
        <taxon>eudicotyledons</taxon>
        <taxon>Gunneridae</taxon>
        <taxon>Pentapetalae</taxon>
        <taxon>asterids</taxon>
        <taxon>lamiids</taxon>
        <taxon>Solanales</taxon>
        <taxon>Solanaceae</taxon>
        <taxon>Nicotianoideae</taxon>
        <taxon>Nicotianeae</taxon>
        <taxon>Nicotiana</taxon>
    </lineage>
</organism>
<dbReference type="KEGG" id="nta:107784917"/>
<dbReference type="OrthoDB" id="1301312at2759"/>
<protein>
    <submittedName>
        <fullName evidence="1">Uncharacterized mitochondrial protein AtMg00810-like</fullName>
    </submittedName>
</protein>
<dbReference type="RefSeq" id="XP_016461600.1">
    <property type="nucleotide sequence ID" value="XM_016606114.1"/>
</dbReference>
<dbReference type="STRING" id="4097.A0A1S3ZAW3"/>
<accession>A0A1S3ZAW3</accession>
<dbReference type="PaxDb" id="4097-A0A1S3ZAW3"/>
<name>A0A1S3ZAW3_TOBAC</name>
<dbReference type="PANTHER" id="PTHR11439">
    <property type="entry name" value="GAG-POL-RELATED RETROTRANSPOSON"/>
    <property type="match status" value="1"/>
</dbReference>
<dbReference type="AlphaFoldDB" id="A0A1S3ZAW3"/>
<gene>
    <name evidence="1" type="primary">LOC107784917</name>
</gene>
<proteinExistence type="predicted"/>
<dbReference type="PANTHER" id="PTHR11439:SF466">
    <property type="entry name" value="CCHC-TYPE DOMAIN-CONTAINING PROTEIN"/>
    <property type="match status" value="1"/>
</dbReference>